<feature type="transmembrane region" description="Helical" evidence="7">
    <location>
        <begin position="176"/>
        <end position="198"/>
    </location>
</feature>
<dbReference type="SUPFAM" id="SSF144091">
    <property type="entry name" value="Rhomboid-like"/>
    <property type="match status" value="1"/>
</dbReference>
<dbReference type="GO" id="GO:0004252">
    <property type="term" value="F:serine-type endopeptidase activity"/>
    <property type="evidence" value="ECO:0007669"/>
    <property type="project" value="InterPro"/>
</dbReference>
<evidence type="ECO:0000256" key="6">
    <source>
        <dbReference type="ARBA" id="ARBA00023136"/>
    </source>
</evidence>
<feature type="transmembrane region" description="Helical" evidence="7">
    <location>
        <begin position="152"/>
        <end position="170"/>
    </location>
</feature>
<keyword evidence="6 7" id="KW-0472">Membrane</keyword>
<dbReference type="Proteomes" id="UP000616839">
    <property type="component" value="Unassembled WGS sequence"/>
</dbReference>
<dbReference type="GO" id="GO:0006508">
    <property type="term" value="P:proteolysis"/>
    <property type="evidence" value="ECO:0007669"/>
    <property type="project" value="UniProtKB-KW"/>
</dbReference>
<dbReference type="AlphaFoldDB" id="A0A927PYW8"/>
<keyword evidence="3 7" id="KW-0812">Transmembrane</keyword>
<evidence type="ECO:0000256" key="2">
    <source>
        <dbReference type="ARBA" id="ARBA00009045"/>
    </source>
</evidence>
<proteinExistence type="inferred from homology"/>
<evidence type="ECO:0000256" key="5">
    <source>
        <dbReference type="ARBA" id="ARBA00022989"/>
    </source>
</evidence>
<keyword evidence="9" id="KW-0645">Protease</keyword>
<evidence type="ECO:0000259" key="8">
    <source>
        <dbReference type="Pfam" id="PF01694"/>
    </source>
</evidence>
<evidence type="ECO:0000313" key="10">
    <source>
        <dbReference type="Proteomes" id="UP000616839"/>
    </source>
</evidence>
<organism evidence="9 10">
    <name type="scientific">Nocardioides donggukensis</name>
    <dbReference type="NCBI Taxonomy" id="2774019"/>
    <lineage>
        <taxon>Bacteria</taxon>
        <taxon>Bacillati</taxon>
        <taxon>Actinomycetota</taxon>
        <taxon>Actinomycetes</taxon>
        <taxon>Propionibacteriales</taxon>
        <taxon>Nocardioidaceae</taxon>
        <taxon>Nocardioides</taxon>
    </lineage>
</organism>
<comment type="similarity">
    <text evidence="2">Belongs to the peptidase S54 family.</text>
</comment>
<gene>
    <name evidence="9" type="ORF">IE331_00055</name>
</gene>
<accession>A0A927PYW8</accession>
<keyword evidence="5 7" id="KW-1133">Transmembrane helix</keyword>
<dbReference type="PANTHER" id="PTHR43731:SF14">
    <property type="entry name" value="PRESENILIN-ASSOCIATED RHOMBOID-LIKE PROTEIN, MITOCHONDRIAL"/>
    <property type="match status" value="1"/>
</dbReference>
<dbReference type="RefSeq" id="WP_192139300.1">
    <property type="nucleotide sequence ID" value="NZ_JACYXZ010000001.1"/>
</dbReference>
<reference evidence="9" key="1">
    <citation type="submission" date="2020-09" db="EMBL/GenBank/DDBJ databases">
        <title>Nocardioides sp. strain MJB4 16S ribosomal RNA gene Genome sequencing and assembly.</title>
        <authorList>
            <person name="Kim I."/>
        </authorList>
    </citation>
    <scope>NUCLEOTIDE SEQUENCE</scope>
    <source>
        <strain evidence="9">MJB4</strain>
    </source>
</reference>
<dbReference type="Pfam" id="PF01694">
    <property type="entry name" value="Rhomboid"/>
    <property type="match status" value="1"/>
</dbReference>
<evidence type="ECO:0000313" key="9">
    <source>
        <dbReference type="EMBL" id="MBD8868005.1"/>
    </source>
</evidence>
<comment type="subcellular location">
    <subcellularLocation>
        <location evidence="1">Membrane</location>
        <topology evidence="1">Multi-pass membrane protein</topology>
    </subcellularLocation>
</comment>
<feature type="transmembrane region" description="Helical" evidence="7">
    <location>
        <begin position="205"/>
        <end position="223"/>
    </location>
</feature>
<dbReference type="InterPro" id="IPR022764">
    <property type="entry name" value="Peptidase_S54_rhomboid_dom"/>
</dbReference>
<dbReference type="InterPro" id="IPR050925">
    <property type="entry name" value="Rhomboid_protease_S54"/>
</dbReference>
<dbReference type="EMBL" id="JACYXZ010000001">
    <property type="protein sequence ID" value="MBD8868005.1"/>
    <property type="molecule type" value="Genomic_DNA"/>
</dbReference>
<evidence type="ECO:0000256" key="4">
    <source>
        <dbReference type="ARBA" id="ARBA00022801"/>
    </source>
</evidence>
<feature type="domain" description="Peptidase S54 rhomboid" evidence="8">
    <location>
        <begin position="111"/>
        <end position="241"/>
    </location>
</feature>
<evidence type="ECO:0000256" key="1">
    <source>
        <dbReference type="ARBA" id="ARBA00004141"/>
    </source>
</evidence>
<dbReference type="GO" id="GO:0016020">
    <property type="term" value="C:membrane"/>
    <property type="evidence" value="ECO:0007669"/>
    <property type="project" value="UniProtKB-SubCell"/>
</dbReference>
<sequence>MRQAAVGFQCPTCVAEGAKATRSGRTAYGGLRPTNASLTSSVLIGINVAVWIAVLATGGAASRLISILGLRPTGICFVRGGTDQYWPSAVESTCGTSRFEFGEWVPGVADGALWQLLTSTFVHAEVWHIGFNMLALWILGPQLEMAIGRARFLTLYLGSGLAGSAMVFWLSGTGTLTAGASGSIFGLLAALLVLAWRVRGNVQPILLWVGLNVVITVTGREFISWQGHLGGFLGGLALMGLFVLAPRERRTTWQVAGTVLLGLLLVAAIVARSLTLP</sequence>
<feature type="transmembrane region" description="Helical" evidence="7">
    <location>
        <begin position="36"/>
        <end position="61"/>
    </location>
</feature>
<feature type="transmembrane region" description="Helical" evidence="7">
    <location>
        <begin position="229"/>
        <end position="246"/>
    </location>
</feature>
<comment type="caution">
    <text evidence="9">The sequence shown here is derived from an EMBL/GenBank/DDBJ whole genome shotgun (WGS) entry which is preliminary data.</text>
</comment>
<keyword evidence="10" id="KW-1185">Reference proteome</keyword>
<dbReference type="InterPro" id="IPR035952">
    <property type="entry name" value="Rhomboid-like_sf"/>
</dbReference>
<dbReference type="Gene3D" id="1.20.1540.10">
    <property type="entry name" value="Rhomboid-like"/>
    <property type="match status" value="1"/>
</dbReference>
<evidence type="ECO:0000256" key="7">
    <source>
        <dbReference type="SAM" id="Phobius"/>
    </source>
</evidence>
<protein>
    <submittedName>
        <fullName evidence="9">Rhomboid family intramembrane serine protease</fullName>
    </submittedName>
</protein>
<dbReference type="PANTHER" id="PTHR43731">
    <property type="entry name" value="RHOMBOID PROTEASE"/>
    <property type="match status" value="1"/>
</dbReference>
<evidence type="ECO:0000256" key="3">
    <source>
        <dbReference type="ARBA" id="ARBA00022692"/>
    </source>
</evidence>
<name>A0A927PYW8_9ACTN</name>
<feature type="transmembrane region" description="Helical" evidence="7">
    <location>
        <begin position="253"/>
        <end position="274"/>
    </location>
</feature>
<keyword evidence="4" id="KW-0378">Hydrolase</keyword>